<protein>
    <submittedName>
        <fullName evidence="1">Fz domain protein</fullName>
    </submittedName>
</protein>
<dbReference type="Proteomes" id="UP000009168">
    <property type="component" value="Unassembled WGS sequence"/>
</dbReference>
<dbReference type="SUPFAM" id="SSF63501">
    <property type="entry name" value="Frizzled cysteine-rich domain"/>
    <property type="match status" value="1"/>
</dbReference>
<dbReference type="AlphaFoldDB" id="I7LZD9"/>
<gene>
    <name evidence="1" type="ORF">TTHERM_00947560</name>
</gene>
<dbReference type="Gene3D" id="1.10.2000.10">
    <property type="entry name" value="Frizzled cysteine-rich domain"/>
    <property type="match status" value="1"/>
</dbReference>
<evidence type="ECO:0000313" key="2">
    <source>
        <dbReference type="Proteomes" id="UP000009168"/>
    </source>
</evidence>
<proteinExistence type="predicted"/>
<dbReference type="InterPro" id="IPR036790">
    <property type="entry name" value="Frizzled_dom_sf"/>
</dbReference>
<keyword evidence="2" id="KW-1185">Reference proteome</keyword>
<dbReference type="RefSeq" id="XP_001030992.2">
    <property type="nucleotide sequence ID" value="XM_001030992.2"/>
</dbReference>
<dbReference type="EMBL" id="GG662452">
    <property type="protein sequence ID" value="EAR83329.2"/>
    <property type="molecule type" value="Genomic_DNA"/>
</dbReference>
<dbReference type="GeneID" id="7836778"/>
<evidence type="ECO:0000313" key="1">
    <source>
        <dbReference type="EMBL" id="EAR83329.2"/>
    </source>
</evidence>
<sequence length="140" mass="16136">MNQLDPRMQSYCGNVITWSISPTTLNVHYTYDYLALMKYQGVYARWVASGGSNNKDPTNDCLGILRSVVCAYHYPVCDPNNGDRFAVCGWYCDYLRDRCPKETDLINEICSEPQSSWCAYSSRNAFKLFVFFVILFVFIN</sequence>
<dbReference type="eggNOG" id="ENOG502T2R1">
    <property type="taxonomic scope" value="Eukaryota"/>
</dbReference>
<organism evidence="1 2">
    <name type="scientific">Tetrahymena thermophila (strain SB210)</name>
    <dbReference type="NCBI Taxonomy" id="312017"/>
    <lineage>
        <taxon>Eukaryota</taxon>
        <taxon>Sar</taxon>
        <taxon>Alveolata</taxon>
        <taxon>Ciliophora</taxon>
        <taxon>Intramacronucleata</taxon>
        <taxon>Oligohymenophorea</taxon>
        <taxon>Hymenostomatida</taxon>
        <taxon>Tetrahymenina</taxon>
        <taxon>Tetrahymenidae</taxon>
        <taxon>Tetrahymena</taxon>
    </lineage>
</organism>
<dbReference type="InParanoid" id="I7LZD9"/>
<name>I7LZD9_TETTS</name>
<dbReference type="KEGG" id="tet:TTHERM_00947560"/>
<accession>I7LZD9</accession>
<reference evidence="2" key="1">
    <citation type="journal article" date="2006" name="PLoS Biol.">
        <title>Macronuclear genome sequence of the ciliate Tetrahymena thermophila, a model eukaryote.</title>
        <authorList>
            <person name="Eisen J.A."/>
            <person name="Coyne R.S."/>
            <person name="Wu M."/>
            <person name="Wu D."/>
            <person name="Thiagarajan M."/>
            <person name="Wortman J.R."/>
            <person name="Badger J.H."/>
            <person name="Ren Q."/>
            <person name="Amedeo P."/>
            <person name="Jones K.M."/>
            <person name="Tallon L.J."/>
            <person name="Delcher A.L."/>
            <person name="Salzberg S.L."/>
            <person name="Silva J.C."/>
            <person name="Haas B.J."/>
            <person name="Majoros W.H."/>
            <person name="Farzad M."/>
            <person name="Carlton J.M."/>
            <person name="Smith R.K. Jr."/>
            <person name="Garg J."/>
            <person name="Pearlman R.E."/>
            <person name="Karrer K.M."/>
            <person name="Sun L."/>
            <person name="Manning G."/>
            <person name="Elde N.C."/>
            <person name="Turkewitz A.P."/>
            <person name="Asai D.J."/>
            <person name="Wilkes D.E."/>
            <person name="Wang Y."/>
            <person name="Cai H."/>
            <person name="Collins K."/>
            <person name="Stewart B.A."/>
            <person name="Lee S.R."/>
            <person name="Wilamowska K."/>
            <person name="Weinberg Z."/>
            <person name="Ruzzo W.L."/>
            <person name="Wloga D."/>
            <person name="Gaertig J."/>
            <person name="Frankel J."/>
            <person name="Tsao C.-C."/>
            <person name="Gorovsky M.A."/>
            <person name="Keeling P.J."/>
            <person name="Waller R.F."/>
            <person name="Patron N.J."/>
            <person name="Cherry J.M."/>
            <person name="Stover N.A."/>
            <person name="Krieger C.J."/>
            <person name="del Toro C."/>
            <person name="Ryder H.F."/>
            <person name="Williamson S.C."/>
            <person name="Barbeau R.A."/>
            <person name="Hamilton E.P."/>
            <person name="Orias E."/>
        </authorList>
    </citation>
    <scope>NUCLEOTIDE SEQUENCE [LARGE SCALE GENOMIC DNA]</scope>
    <source>
        <strain evidence="2">SB210</strain>
    </source>
</reference>